<evidence type="ECO:0000313" key="2">
    <source>
        <dbReference type="EMBL" id="EDU58410.1"/>
    </source>
</evidence>
<comment type="subcellular location">
    <subcellularLocation>
        <location evidence="1">Cell membrane</location>
        <topology evidence="1">Single-pass membrane protein</topology>
    </subcellularLocation>
</comment>
<keyword evidence="1" id="KW-1003">Cell membrane</keyword>
<keyword evidence="1" id="KW-1133">Transmembrane helix</keyword>
<comment type="subunit">
    <text evidence="1">Part of the AcrA-AcrB-AcrZ-TolC efflux pump, interacts directly with AcrB.</text>
</comment>
<protein>
    <recommendedName>
        <fullName evidence="1">Multidrug efflux pump accessory protein AcrZ</fullName>
    </recommendedName>
    <alternativeName>
        <fullName evidence="1">AcrAB-TolC multidrug efflux pump accessory protein AcrZ</fullName>
    </alternativeName>
    <alternativeName>
        <fullName evidence="1">Acridine resistance protein Z</fullName>
    </alternativeName>
</protein>
<comment type="caution">
    <text evidence="2">The sequence shown here is derived from an EMBL/GenBank/DDBJ whole genome shotgun (WGS) entry which is preliminary data.</text>
</comment>
<proteinExistence type="inferred from homology"/>
<dbReference type="GO" id="GO:1990961">
    <property type="term" value="P:xenobiotic detoxification by transmembrane export across the plasma membrane"/>
    <property type="evidence" value="ECO:0007669"/>
    <property type="project" value="InterPro"/>
</dbReference>
<dbReference type="Pfam" id="PF10766">
    <property type="entry name" value="AcrZ"/>
    <property type="match status" value="1"/>
</dbReference>
<dbReference type="AlphaFoldDB" id="A0AA87CS90"/>
<comment type="function">
    <text evidence="1">AcrA-AcrB-AcrZ-TolC is a drug efflux protein complex with a broad substrate specificity. This protein binds to AcrB and is required for efflux of some but not all substrates, suggesting it may influence the specificity of drug export.</text>
</comment>
<keyword evidence="1" id="KW-0813">Transport</keyword>
<feature type="transmembrane region" description="Helical" evidence="1">
    <location>
        <begin position="20"/>
        <end position="48"/>
    </location>
</feature>
<dbReference type="GO" id="GO:0042910">
    <property type="term" value="F:xenobiotic transmembrane transporter activity"/>
    <property type="evidence" value="ECO:0007669"/>
    <property type="project" value="UniProtKB-UniRule"/>
</dbReference>
<sequence length="61" mass="6723">MAGGHSITEEALMLEILKSMGFALLMVPVVMFLIMGLIYGLGAFFNLLSKAHVPHHHTEKE</sequence>
<reference evidence="3" key="1">
    <citation type="submission" date="2008-04" db="EMBL/GenBank/DDBJ databases">
        <title>Draft genome sequence of Providencia stuartii (ATCC 25827).</title>
        <authorList>
            <person name="Sudarsanam P."/>
            <person name="Ley R."/>
            <person name="Guruge J."/>
            <person name="Turnbaugh P.J."/>
            <person name="Mahowald M."/>
            <person name="Liep D."/>
            <person name="Gordon J."/>
        </authorList>
    </citation>
    <scope>NUCLEOTIDE SEQUENCE [LARGE SCALE GENOMIC DNA]</scope>
    <source>
        <strain evidence="3">ATCC 25827</strain>
    </source>
</reference>
<dbReference type="Gene3D" id="6.10.250.2480">
    <property type="match status" value="1"/>
</dbReference>
<dbReference type="HAMAP" id="MF_01484">
    <property type="entry name" value="AcrZ"/>
    <property type="match status" value="1"/>
</dbReference>
<reference evidence="3" key="2">
    <citation type="submission" date="2008-04" db="EMBL/GenBank/DDBJ databases">
        <title>Draft genome sequence of Providencia stuartii(ATCC 25827).</title>
        <authorList>
            <person name="Sudarsanam P."/>
            <person name="Ley R."/>
            <person name="Guruge J."/>
            <person name="Turnbaugh P.J."/>
            <person name="Mahowald M."/>
            <person name="Liep D."/>
            <person name="Gordon J."/>
        </authorList>
    </citation>
    <scope>NUCLEOTIDE SEQUENCE [LARGE SCALE GENOMIC DNA]</scope>
    <source>
        <strain evidence="3">ATCC 25827</strain>
    </source>
</reference>
<name>A0AA87CS90_PROST</name>
<dbReference type="GO" id="GO:0046677">
    <property type="term" value="P:response to antibiotic"/>
    <property type="evidence" value="ECO:0007669"/>
    <property type="project" value="UniProtKB-KW"/>
</dbReference>
<gene>
    <name evidence="1" type="primary">acrZ</name>
    <name evidence="2" type="ORF">PROSTU_01585</name>
</gene>
<dbReference type="InterPro" id="IPR053730">
    <property type="entry name" value="MEP_Accessory_AcrZ"/>
</dbReference>
<keyword evidence="1" id="KW-0046">Antibiotic resistance</keyword>
<accession>A0AA87CS90</accession>
<comment type="similarity">
    <text evidence="1">Belongs to the AcrZ family.</text>
</comment>
<evidence type="ECO:0000313" key="3">
    <source>
        <dbReference type="Proteomes" id="UP000004506"/>
    </source>
</evidence>
<reference evidence="2 3" key="3">
    <citation type="submission" date="2008-05" db="EMBL/GenBank/DDBJ databases">
        <authorList>
            <person name="Fulton L."/>
            <person name="Clifton S."/>
            <person name="Fulton B."/>
            <person name="Xu J."/>
            <person name="Minx P."/>
            <person name="Pepin K.H."/>
            <person name="Johnson M."/>
            <person name="Thiruvilangam P."/>
            <person name="Bhonagiri V."/>
            <person name="Nash W.E."/>
            <person name="Mardis E.R."/>
            <person name="Wilson R.K."/>
        </authorList>
    </citation>
    <scope>NUCLEOTIDE SEQUENCE [LARGE SCALE GENOMIC DNA]</scope>
    <source>
        <strain evidence="2 3">ATCC 25827</strain>
    </source>
</reference>
<dbReference type="Proteomes" id="UP000004506">
    <property type="component" value="Unassembled WGS sequence"/>
</dbReference>
<dbReference type="InterPro" id="IPR019702">
    <property type="entry name" value="AcrZ"/>
</dbReference>
<keyword evidence="1" id="KW-0812">Transmembrane</keyword>
<organism evidence="2 3">
    <name type="scientific">Providencia stuartii ATCC 25827</name>
    <dbReference type="NCBI Taxonomy" id="471874"/>
    <lineage>
        <taxon>Bacteria</taxon>
        <taxon>Pseudomonadati</taxon>
        <taxon>Pseudomonadota</taxon>
        <taxon>Gammaproteobacteria</taxon>
        <taxon>Enterobacterales</taxon>
        <taxon>Morganellaceae</taxon>
        <taxon>Providencia</taxon>
    </lineage>
</organism>
<evidence type="ECO:0000256" key="1">
    <source>
        <dbReference type="HAMAP-Rule" id="MF_01484"/>
    </source>
</evidence>
<dbReference type="GO" id="GO:0005886">
    <property type="term" value="C:plasma membrane"/>
    <property type="evidence" value="ECO:0007669"/>
    <property type="project" value="UniProtKB-SubCell"/>
</dbReference>
<keyword evidence="1" id="KW-0472">Membrane</keyword>
<dbReference type="EMBL" id="ABJD02000101">
    <property type="protein sequence ID" value="EDU58410.1"/>
    <property type="molecule type" value="Genomic_DNA"/>
</dbReference>